<reference evidence="2" key="2">
    <citation type="submission" date="2020-09" db="EMBL/GenBank/DDBJ databases">
        <authorList>
            <person name="Sun Q."/>
            <person name="Zhou Y."/>
        </authorList>
    </citation>
    <scope>NUCLEOTIDE SEQUENCE</scope>
    <source>
        <strain evidence="2">CGMCC 1.16134</strain>
    </source>
</reference>
<protein>
    <submittedName>
        <fullName evidence="2">Uncharacterized protein</fullName>
    </submittedName>
</protein>
<keyword evidence="1" id="KW-0812">Transmembrane</keyword>
<accession>A0A917CMR9</accession>
<dbReference type="RefSeq" id="WP_189028360.1">
    <property type="nucleotide sequence ID" value="NZ_BMKR01000019.1"/>
</dbReference>
<dbReference type="EMBL" id="BMKR01000019">
    <property type="protein sequence ID" value="GGF92298.1"/>
    <property type="molecule type" value="Genomic_DNA"/>
</dbReference>
<evidence type="ECO:0000313" key="2">
    <source>
        <dbReference type="EMBL" id="GGF92298.1"/>
    </source>
</evidence>
<sequence length="80" mass="8740">MGDNPNQSNTLEIEELSAEDLAIIASGLAALGEFFAFLSLIKAREVTRETGGVNEIIPTLLIQSRKKALKRKSRSARSRP</sequence>
<dbReference type="AlphaFoldDB" id="A0A917CMR9"/>
<evidence type="ECO:0000313" key="3">
    <source>
        <dbReference type="Proteomes" id="UP000637643"/>
    </source>
</evidence>
<feature type="transmembrane region" description="Helical" evidence="1">
    <location>
        <begin position="21"/>
        <end position="41"/>
    </location>
</feature>
<proteinExistence type="predicted"/>
<comment type="caution">
    <text evidence="2">The sequence shown here is derived from an EMBL/GenBank/DDBJ whole genome shotgun (WGS) entry which is preliminary data.</text>
</comment>
<organism evidence="2 3">
    <name type="scientific">Paenibacillus albidus</name>
    <dbReference type="NCBI Taxonomy" id="2041023"/>
    <lineage>
        <taxon>Bacteria</taxon>
        <taxon>Bacillati</taxon>
        <taxon>Bacillota</taxon>
        <taxon>Bacilli</taxon>
        <taxon>Bacillales</taxon>
        <taxon>Paenibacillaceae</taxon>
        <taxon>Paenibacillus</taxon>
    </lineage>
</organism>
<keyword evidence="1" id="KW-0472">Membrane</keyword>
<dbReference type="Proteomes" id="UP000637643">
    <property type="component" value="Unassembled WGS sequence"/>
</dbReference>
<evidence type="ECO:0000256" key="1">
    <source>
        <dbReference type="SAM" id="Phobius"/>
    </source>
</evidence>
<keyword evidence="1" id="KW-1133">Transmembrane helix</keyword>
<name>A0A917CMR9_9BACL</name>
<gene>
    <name evidence="2" type="ORF">GCM10010912_41560</name>
</gene>
<keyword evidence="3" id="KW-1185">Reference proteome</keyword>
<reference evidence="2" key="1">
    <citation type="journal article" date="2014" name="Int. J. Syst. Evol. Microbiol.">
        <title>Complete genome sequence of Corynebacterium casei LMG S-19264T (=DSM 44701T), isolated from a smear-ripened cheese.</title>
        <authorList>
            <consortium name="US DOE Joint Genome Institute (JGI-PGF)"/>
            <person name="Walter F."/>
            <person name="Albersmeier A."/>
            <person name="Kalinowski J."/>
            <person name="Ruckert C."/>
        </authorList>
    </citation>
    <scope>NUCLEOTIDE SEQUENCE</scope>
    <source>
        <strain evidence="2">CGMCC 1.16134</strain>
    </source>
</reference>